<dbReference type="GO" id="GO:0032543">
    <property type="term" value="P:mitochondrial translation"/>
    <property type="evidence" value="ECO:0007669"/>
    <property type="project" value="UniProtKB-UniRule"/>
</dbReference>
<dbReference type="GO" id="GO:0030956">
    <property type="term" value="C:glutamyl-tRNA(Gln) amidotransferase complex"/>
    <property type="evidence" value="ECO:0007669"/>
    <property type="project" value="UniProtKB-UniRule"/>
</dbReference>
<dbReference type="GO" id="GO:0005739">
    <property type="term" value="C:mitochondrion"/>
    <property type="evidence" value="ECO:0007669"/>
    <property type="project" value="UniProtKB-SubCell"/>
</dbReference>
<gene>
    <name evidence="5" type="primary">GatA</name>
</gene>
<proteinExistence type="evidence at transcript level"/>
<dbReference type="SUPFAM" id="SSF75304">
    <property type="entry name" value="Amidase signature (AS) enzymes"/>
    <property type="match status" value="1"/>
</dbReference>
<feature type="domain" description="Amidase" evidence="6">
    <location>
        <begin position="48"/>
        <end position="469"/>
    </location>
</feature>
<dbReference type="InterPro" id="IPR004412">
    <property type="entry name" value="GatA"/>
</dbReference>
<protein>
    <recommendedName>
        <fullName evidence="5">Glutamyl-tRNA(Gln) amidotransferase subunit A, mitochondrial</fullName>
        <shortName evidence="5">Glu-AdT subunit A</shortName>
        <ecNumber evidence="5">6.3.5.7</ecNumber>
    </recommendedName>
</protein>
<evidence type="ECO:0000313" key="7">
    <source>
        <dbReference type="EMBL" id="JAC15463.1"/>
    </source>
</evidence>
<dbReference type="AlphaFoldDB" id="A0A023F2Q3"/>
<keyword evidence="2 5" id="KW-0547">Nucleotide-binding</keyword>
<keyword evidence="4 5" id="KW-0648">Protein biosynthesis</keyword>
<dbReference type="Gene3D" id="3.90.1300.10">
    <property type="entry name" value="Amidase signature (AS) domain"/>
    <property type="match status" value="1"/>
</dbReference>
<organism evidence="7">
    <name type="scientific">Triatoma infestans</name>
    <name type="common">Assassin bug</name>
    <dbReference type="NCBI Taxonomy" id="30076"/>
    <lineage>
        <taxon>Eukaryota</taxon>
        <taxon>Metazoa</taxon>
        <taxon>Ecdysozoa</taxon>
        <taxon>Arthropoda</taxon>
        <taxon>Hexapoda</taxon>
        <taxon>Insecta</taxon>
        <taxon>Pterygota</taxon>
        <taxon>Neoptera</taxon>
        <taxon>Paraneoptera</taxon>
        <taxon>Hemiptera</taxon>
        <taxon>Heteroptera</taxon>
        <taxon>Panheteroptera</taxon>
        <taxon>Cimicomorpha</taxon>
        <taxon>Reduviidae</taxon>
        <taxon>Triatominae</taxon>
        <taxon>Triatoma</taxon>
    </lineage>
</organism>
<reference evidence="7" key="1">
    <citation type="journal article" date="2014" name="PLoS Negl. Trop. Dis.">
        <title>An updated insight into the Sialotranscriptome of Triatoma infestans: developmental stage and geographic variations.</title>
        <authorList>
            <person name="Schwarz A."/>
            <person name="Medrano-Mercado N."/>
            <person name="Schaub G.A."/>
            <person name="Struchiner C.J."/>
            <person name="Bargues M.D."/>
            <person name="Levy M.Z."/>
            <person name="Ribeiro J.M."/>
        </authorList>
    </citation>
    <scope>NUCLEOTIDE SEQUENCE</scope>
    <source>
        <strain evidence="7">Chile</strain>
        <tissue evidence="7">Salivary glands</tissue>
    </source>
</reference>
<evidence type="ECO:0000256" key="2">
    <source>
        <dbReference type="ARBA" id="ARBA00022741"/>
    </source>
</evidence>
<evidence type="ECO:0000256" key="1">
    <source>
        <dbReference type="ARBA" id="ARBA00022598"/>
    </source>
</evidence>
<comment type="subcellular location">
    <subcellularLocation>
        <location evidence="5">Mitochondrion</location>
    </subcellularLocation>
</comment>
<evidence type="ECO:0000256" key="5">
    <source>
        <dbReference type="HAMAP-Rule" id="MF_03150"/>
    </source>
</evidence>
<feature type="active site" description="Acyl-ester intermediate" evidence="5">
    <location>
        <position position="180"/>
    </location>
</feature>
<dbReference type="InterPro" id="IPR023631">
    <property type="entry name" value="Amidase_dom"/>
</dbReference>
<dbReference type="PANTHER" id="PTHR11895:SF7">
    <property type="entry name" value="GLUTAMYL-TRNA(GLN) AMIDOTRANSFERASE SUBUNIT A, MITOCHONDRIAL"/>
    <property type="match status" value="1"/>
</dbReference>
<sequence>MLSLGIKEVSQSLKNNIIKPKELYKECLNRTVLINSLNAFISISKEFEYQENDNSVLNGIPVAIKDNFCTKNFKTTCGSKMLQDFIPPYNATVVDKLLDAGSVILGKCNLDEFAMGAGTVDSVYGPTKNIWGSDLKYSIGKKLPKKKPRLRIAGGSSGGSAVAVATGTCFAALGSDSGGSTRNPASYCGIVGFKPTYSSISRHGLIPLVNSMDVPGILTRNVEDASFIYNTICGIDPKDSTTVNVNKITLNKNLNCHNLRIGIPKEYYCKGMSSDVVETWKFVEKVLEEGGATIQSVSMPHTPYSISCYSVLNQCEVASNMARYDGLRYGQRAEVDHSTNQMYSETRSQNLNSVVRGRILAGNYFLLQKNYHKYFMQALKIRQLICEDFRKVWEVVDILLTPTTLTEAPIFDDFIKYDNREQCALNDYCTQSANMSGCPAISVPIRISENEMPLSIQLMAPNYNEESLLSLAYWIEKEVQFPLLRILQ</sequence>
<dbReference type="GO" id="GO:0050567">
    <property type="term" value="F:glutaminyl-tRNA synthase (glutamine-hydrolyzing) activity"/>
    <property type="evidence" value="ECO:0007669"/>
    <property type="project" value="UniProtKB-UniRule"/>
</dbReference>
<keyword evidence="1 5" id="KW-0436">Ligase</keyword>
<name>A0A023F2Q3_TRIIF</name>
<comment type="similarity">
    <text evidence="5">Belongs to the amidase family. GatA subfamily.</text>
</comment>
<dbReference type="GO" id="GO:0070681">
    <property type="term" value="P:glutaminyl-tRNAGln biosynthesis via transamidation"/>
    <property type="evidence" value="ECO:0007669"/>
    <property type="project" value="UniProtKB-UniRule"/>
</dbReference>
<evidence type="ECO:0000259" key="6">
    <source>
        <dbReference type="Pfam" id="PF01425"/>
    </source>
</evidence>
<dbReference type="PANTHER" id="PTHR11895">
    <property type="entry name" value="TRANSAMIDASE"/>
    <property type="match status" value="1"/>
</dbReference>
<keyword evidence="3 5" id="KW-0067">ATP-binding</keyword>
<evidence type="ECO:0000256" key="4">
    <source>
        <dbReference type="ARBA" id="ARBA00022917"/>
    </source>
</evidence>
<feature type="active site" description="Charge relay system" evidence="5">
    <location>
        <position position="156"/>
    </location>
</feature>
<dbReference type="Pfam" id="PF01425">
    <property type="entry name" value="Amidase"/>
    <property type="match status" value="1"/>
</dbReference>
<dbReference type="GO" id="GO:0005524">
    <property type="term" value="F:ATP binding"/>
    <property type="evidence" value="ECO:0007669"/>
    <property type="project" value="UniProtKB-KW"/>
</dbReference>
<evidence type="ECO:0000256" key="3">
    <source>
        <dbReference type="ARBA" id="ARBA00022840"/>
    </source>
</evidence>
<dbReference type="HAMAP" id="MF_00120">
    <property type="entry name" value="GatA"/>
    <property type="match status" value="1"/>
</dbReference>
<feature type="active site" description="Charge relay system" evidence="5">
    <location>
        <position position="65"/>
    </location>
</feature>
<dbReference type="EMBL" id="GBBI01003249">
    <property type="protein sequence ID" value="JAC15463.1"/>
    <property type="molecule type" value="mRNA"/>
</dbReference>
<comment type="catalytic activity">
    <reaction evidence="5">
        <text>L-glutamyl-tRNA(Gln) + L-glutamine + ATP + H2O = L-glutaminyl-tRNA(Gln) + L-glutamate + ADP + phosphate + H(+)</text>
        <dbReference type="Rhea" id="RHEA:17521"/>
        <dbReference type="Rhea" id="RHEA-COMP:9681"/>
        <dbReference type="Rhea" id="RHEA-COMP:9684"/>
        <dbReference type="ChEBI" id="CHEBI:15377"/>
        <dbReference type="ChEBI" id="CHEBI:15378"/>
        <dbReference type="ChEBI" id="CHEBI:29985"/>
        <dbReference type="ChEBI" id="CHEBI:30616"/>
        <dbReference type="ChEBI" id="CHEBI:43474"/>
        <dbReference type="ChEBI" id="CHEBI:58359"/>
        <dbReference type="ChEBI" id="CHEBI:78520"/>
        <dbReference type="ChEBI" id="CHEBI:78521"/>
        <dbReference type="ChEBI" id="CHEBI:456216"/>
        <dbReference type="EC" id="6.3.5.7"/>
    </reaction>
</comment>
<dbReference type="EC" id="6.3.5.7" evidence="5"/>
<dbReference type="InterPro" id="IPR036928">
    <property type="entry name" value="AS_sf"/>
</dbReference>
<keyword evidence="5" id="KW-0496">Mitochondrion</keyword>
<accession>A0A023F2Q3</accession>
<dbReference type="InterPro" id="IPR000120">
    <property type="entry name" value="Amidase"/>
</dbReference>
<comment type="function">
    <text evidence="5">Allows the formation of correctly charged Gln-tRNA(Gln) through the transamidation of misacylated Glu-tRNA(Gln) in the mitochondria. The reaction takes place in the presence of glutamine and ATP through an activated gamma-phospho-Glu-tRNA(Gln).</text>
</comment>
<comment type="subunit">
    <text evidence="5">Subunit of the heterotrimeric GatCAB amidotransferase (AdT) complex, composed of A, B and C subunits.</text>
</comment>